<dbReference type="EMBL" id="JAFMPY010000007">
    <property type="protein sequence ID" value="MBO0903679.1"/>
    <property type="molecule type" value="Genomic_DNA"/>
</dbReference>
<keyword evidence="4" id="KW-1185">Reference proteome</keyword>
<keyword evidence="2" id="KW-0732">Signal</keyword>
<dbReference type="Proteomes" id="UP000664288">
    <property type="component" value="Unassembled WGS sequence"/>
</dbReference>
<accession>A0ABS3J1X4</accession>
<reference evidence="3 4" key="1">
    <citation type="submission" date="2021-03" db="EMBL/GenBank/DDBJ databases">
        <title>Whole genome sequence of Jiella sp. MQZ13P-4.</title>
        <authorList>
            <person name="Tuo L."/>
        </authorList>
    </citation>
    <scope>NUCLEOTIDE SEQUENCE [LARGE SCALE GENOMIC DNA]</scope>
    <source>
        <strain evidence="3 4">MQZ13P-4</strain>
    </source>
</reference>
<organism evidence="3 4">
    <name type="scientific">Jiella sonneratiae</name>
    <dbReference type="NCBI Taxonomy" id="2816856"/>
    <lineage>
        <taxon>Bacteria</taxon>
        <taxon>Pseudomonadati</taxon>
        <taxon>Pseudomonadota</taxon>
        <taxon>Alphaproteobacteria</taxon>
        <taxon>Hyphomicrobiales</taxon>
        <taxon>Aurantimonadaceae</taxon>
        <taxon>Jiella</taxon>
    </lineage>
</organism>
<feature type="compositionally biased region" description="Polar residues" evidence="1">
    <location>
        <begin position="65"/>
        <end position="75"/>
    </location>
</feature>
<feature type="signal peptide" evidence="2">
    <location>
        <begin position="1"/>
        <end position="24"/>
    </location>
</feature>
<proteinExistence type="predicted"/>
<name>A0ABS3J1X4_9HYPH</name>
<comment type="caution">
    <text evidence="3">The sequence shown here is derived from an EMBL/GenBank/DDBJ whole genome shotgun (WGS) entry which is preliminary data.</text>
</comment>
<evidence type="ECO:0000256" key="2">
    <source>
        <dbReference type="SAM" id="SignalP"/>
    </source>
</evidence>
<sequence>MMKKTAIFSAAILGVSMMSFGAVAQTATKQTIVPGSDAQRELQNAESRDDVADNPGMGQAEVAQPESQTIVPGSESQREIVRAQERDSVASGDDAMATGAVTTDDEAADGKVLVPGSGANFSAEAPDTQKAKALQDDSPASQTQ</sequence>
<evidence type="ECO:0000256" key="1">
    <source>
        <dbReference type="SAM" id="MobiDB-lite"/>
    </source>
</evidence>
<protein>
    <submittedName>
        <fullName evidence="3">Uncharacterized protein</fullName>
    </submittedName>
</protein>
<evidence type="ECO:0000313" key="4">
    <source>
        <dbReference type="Proteomes" id="UP000664288"/>
    </source>
</evidence>
<feature type="region of interest" description="Disordered" evidence="1">
    <location>
        <begin position="34"/>
        <end position="144"/>
    </location>
</feature>
<feature type="compositionally biased region" description="Basic and acidic residues" evidence="1">
    <location>
        <begin position="76"/>
        <end position="88"/>
    </location>
</feature>
<gene>
    <name evidence="3" type="ORF">J1C47_08495</name>
</gene>
<feature type="chain" id="PRO_5047093659" evidence="2">
    <location>
        <begin position="25"/>
        <end position="144"/>
    </location>
</feature>
<dbReference type="RefSeq" id="WP_207350324.1">
    <property type="nucleotide sequence ID" value="NZ_JAFMPY010000007.1"/>
</dbReference>
<evidence type="ECO:0000313" key="3">
    <source>
        <dbReference type="EMBL" id="MBO0903679.1"/>
    </source>
</evidence>